<keyword evidence="2" id="KW-1185">Reference proteome</keyword>
<name>A0ABT4T8X7_9ACTN</name>
<dbReference type="PANTHER" id="PTHR34846:SF11">
    <property type="entry name" value="4-CARBOXYMUCONOLACTONE DECARBOXYLASE FAMILY PROTEIN (AFU_ORTHOLOGUE AFUA_6G11590)"/>
    <property type="match status" value="1"/>
</dbReference>
<evidence type="ECO:0000313" key="1">
    <source>
        <dbReference type="EMBL" id="MDA0645968.1"/>
    </source>
</evidence>
<organism evidence="1 2">
    <name type="scientific">Nonomuraea ferruginea</name>
    <dbReference type="NCBI Taxonomy" id="46174"/>
    <lineage>
        <taxon>Bacteria</taxon>
        <taxon>Bacillati</taxon>
        <taxon>Actinomycetota</taxon>
        <taxon>Actinomycetes</taxon>
        <taxon>Streptosporangiales</taxon>
        <taxon>Streptosporangiaceae</taxon>
        <taxon>Nonomuraea</taxon>
    </lineage>
</organism>
<accession>A0ABT4T8X7</accession>
<dbReference type="RefSeq" id="WP_219548122.1">
    <property type="nucleotide sequence ID" value="NZ_BAABFD010000005.1"/>
</dbReference>
<gene>
    <name evidence="1" type="ORF">OUY24_35540</name>
</gene>
<proteinExistence type="predicted"/>
<evidence type="ECO:0000313" key="2">
    <source>
        <dbReference type="Proteomes" id="UP001212498"/>
    </source>
</evidence>
<reference evidence="1 2" key="1">
    <citation type="submission" date="2022-11" db="EMBL/GenBank/DDBJ databases">
        <title>Nonomuraea corallina sp. nov., a new species of the genus Nonomuraea isolated from sea side sediment in Thai sea.</title>
        <authorList>
            <person name="Ngamcharungchit C."/>
            <person name="Matsumoto A."/>
            <person name="Suriyachadkun C."/>
            <person name="Panbangred W."/>
            <person name="Inahashi Y."/>
            <person name="Intra B."/>
        </authorList>
    </citation>
    <scope>NUCLEOTIDE SEQUENCE [LARGE SCALE GENOMIC DNA]</scope>
    <source>
        <strain evidence="1 2">DSM 43553</strain>
    </source>
</reference>
<dbReference type="Proteomes" id="UP001212498">
    <property type="component" value="Unassembled WGS sequence"/>
</dbReference>
<dbReference type="EMBL" id="JAPNUD010000165">
    <property type="protein sequence ID" value="MDA0645968.1"/>
    <property type="molecule type" value="Genomic_DNA"/>
</dbReference>
<sequence>MPTDEPQGLIPMLPVEEAARIAVEAGMREEMSRIFFYRLLLNSPQSARVENEINDRILWEGRLTRRPEATRLRELAIMRVAWVTGSTYLWAHHYAPTVDVDLPGKRPADVLGVREGAAYEGFGPAERAVMRAVDEMARDDRVSEKTLGDLKEVLANDGEVVEICYVIAIWRALTMLMDTFQVPLEPGYQPWAPDGRRPGEEGR</sequence>
<dbReference type="PANTHER" id="PTHR34846">
    <property type="entry name" value="4-CARBOXYMUCONOLACTONE DECARBOXYLASE FAMILY PROTEIN (AFU_ORTHOLOGUE AFUA_6G11590)"/>
    <property type="match status" value="1"/>
</dbReference>
<protein>
    <submittedName>
        <fullName evidence="1">Carboxymuconolactone decarboxylase family protein</fullName>
    </submittedName>
</protein>
<comment type="caution">
    <text evidence="1">The sequence shown here is derived from an EMBL/GenBank/DDBJ whole genome shotgun (WGS) entry which is preliminary data.</text>
</comment>